<dbReference type="EMBL" id="BAWF01000062">
    <property type="protein sequence ID" value="GAF48883.1"/>
    <property type="molecule type" value="Genomic_DNA"/>
</dbReference>
<gene>
    <name evidence="1" type="ORF">RW1_062_00070</name>
</gene>
<comment type="caution">
    <text evidence="1">The sequence shown here is derived from an EMBL/GenBank/DDBJ whole genome shotgun (WGS) entry which is preliminary data.</text>
</comment>
<evidence type="ECO:0000313" key="1">
    <source>
        <dbReference type="EMBL" id="GAF48883.1"/>
    </source>
</evidence>
<accession>X0PZ84</accession>
<dbReference type="Proteomes" id="UP000019491">
    <property type="component" value="Unassembled WGS sequence"/>
</dbReference>
<sequence>MVTYADTHHTAIITDTGLLIGSLQCDTTTVGYQELADWVQGHGVLVSVGVERTTAYGAVSPATFAVAASLS</sequence>
<reference evidence="1 2" key="1">
    <citation type="submission" date="2014-02" db="EMBL/GenBank/DDBJ databases">
        <title>Whole genome shotgun sequence of Rhodococcus wratislaviensis NBRC 100605.</title>
        <authorList>
            <person name="Hosoyama A."/>
            <person name="Tsuchikane K."/>
            <person name="Yoshida I."/>
            <person name="Ohji S."/>
            <person name="Ichikawa N."/>
            <person name="Yamazoe A."/>
            <person name="Fujita N."/>
        </authorList>
    </citation>
    <scope>NUCLEOTIDE SEQUENCE [LARGE SCALE GENOMIC DNA]</scope>
    <source>
        <strain evidence="1 2">NBRC 100605</strain>
    </source>
</reference>
<keyword evidence="2" id="KW-1185">Reference proteome</keyword>
<dbReference type="AlphaFoldDB" id="X0PZ84"/>
<evidence type="ECO:0000313" key="2">
    <source>
        <dbReference type="Proteomes" id="UP000019491"/>
    </source>
</evidence>
<name>X0PZ84_RHOWR</name>
<protein>
    <submittedName>
        <fullName evidence="1">Uncharacterized protein</fullName>
    </submittedName>
</protein>
<proteinExistence type="predicted"/>
<organism evidence="1 2">
    <name type="scientific">Rhodococcus wratislaviensis NBRC 100605</name>
    <dbReference type="NCBI Taxonomy" id="1219028"/>
    <lineage>
        <taxon>Bacteria</taxon>
        <taxon>Bacillati</taxon>
        <taxon>Actinomycetota</taxon>
        <taxon>Actinomycetes</taxon>
        <taxon>Mycobacteriales</taxon>
        <taxon>Nocardiaceae</taxon>
        <taxon>Rhodococcus</taxon>
    </lineage>
</organism>